<evidence type="ECO:0000313" key="4">
    <source>
        <dbReference type="Proteomes" id="UP000028524"/>
    </source>
</evidence>
<name>A0A084QBG0_STAC4</name>
<dbReference type="InParanoid" id="A0A084QBG0"/>
<sequence length="244" mass="27332">MTPSLLALYPILSLACFSAFPVSAWRRAKKVDVFKLSRSLSKDHGHVTYDDNSTPRDWHHPNRYAESTLSSSTTTPHTKSLVLDDFRTTHLLEVDCPAAEAYFGNSPDVDRVDEQPKFTLFAQHYTSTRAPNYSYVGTMADPDAFPRGFKSRQRGATSSSILQNSKLKVLVTYEAPDPRHASGPHWYVFVAFAPANGFTELLQLSTSKNTLRWGWDKDKYGVQGWAVAVGLVPVAVNFIQMKNQ</sequence>
<reference evidence="3 4" key="1">
    <citation type="journal article" date="2014" name="BMC Genomics">
        <title>Comparative genome sequencing reveals chemotype-specific gene clusters in the toxigenic black mold Stachybotrys.</title>
        <authorList>
            <person name="Semeiks J."/>
            <person name="Borek D."/>
            <person name="Otwinowski Z."/>
            <person name="Grishin N.V."/>
        </authorList>
    </citation>
    <scope>NUCLEOTIDE SEQUENCE [LARGE SCALE GENOMIC DNA]</scope>
    <source>
        <strain evidence="3 4">IBT 40285</strain>
    </source>
</reference>
<feature type="compositionally biased region" description="Basic and acidic residues" evidence="1">
    <location>
        <begin position="45"/>
        <end position="60"/>
    </location>
</feature>
<protein>
    <submittedName>
        <fullName evidence="3">Uncharacterized protein</fullName>
    </submittedName>
</protein>
<keyword evidence="4" id="KW-1185">Reference proteome</keyword>
<feature type="region of interest" description="Disordered" evidence="1">
    <location>
        <begin position="45"/>
        <end position="76"/>
    </location>
</feature>
<dbReference type="SUPFAM" id="SSF49777">
    <property type="entry name" value="PEBP-like"/>
    <property type="match status" value="1"/>
</dbReference>
<accession>A0A084QBG0</accession>
<dbReference type="Gene3D" id="3.90.280.10">
    <property type="entry name" value="PEBP-like"/>
    <property type="match status" value="1"/>
</dbReference>
<dbReference type="OrthoDB" id="2506647at2759"/>
<dbReference type="STRING" id="1283841.A0A084QBG0"/>
<feature type="compositionally biased region" description="Low complexity" evidence="1">
    <location>
        <begin position="67"/>
        <end position="76"/>
    </location>
</feature>
<organism evidence="3 4">
    <name type="scientific">Stachybotrys chlorohalonatus (strain IBT 40285)</name>
    <dbReference type="NCBI Taxonomy" id="1283841"/>
    <lineage>
        <taxon>Eukaryota</taxon>
        <taxon>Fungi</taxon>
        <taxon>Dikarya</taxon>
        <taxon>Ascomycota</taxon>
        <taxon>Pezizomycotina</taxon>
        <taxon>Sordariomycetes</taxon>
        <taxon>Hypocreomycetidae</taxon>
        <taxon>Hypocreales</taxon>
        <taxon>Stachybotryaceae</taxon>
        <taxon>Stachybotrys</taxon>
    </lineage>
</organism>
<evidence type="ECO:0000313" key="3">
    <source>
        <dbReference type="EMBL" id="KFA61295.1"/>
    </source>
</evidence>
<evidence type="ECO:0000256" key="2">
    <source>
        <dbReference type="SAM" id="SignalP"/>
    </source>
</evidence>
<dbReference type="HOGENOM" id="CLU_043994_3_0_1"/>
<feature type="chain" id="PRO_5001779053" evidence="2">
    <location>
        <begin position="25"/>
        <end position="244"/>
    </location>
</feature>
<proteinExistence type="predicted"/>
<keyword evidence="2" id="KW-0732">Signal</keyword>
<gene>
    <name evidence="3" type="ORF">S40285_08538</name>
</gene>
<dbReference type="EMBL" id="KL660861">
    <property type="protein sequence ID" value="KFA61295.1"/>
    <property type="molecule type" value="Genomic_DNA"/>
</dbReference>
<evidence type="ECO:0000256" key="1">
    <source>
        <dbReference type="SAM" id="MobiDB-lite"/>
    </source>
</evidence>
<dbReference type="Proteomes" id="UP000028524">
    <property type="component" value="Unassembled WGS sequence"/>
</dbReference>
<dbReference type="AlphaFoldDB" id="A0A084QBG0"/>
<feature type="signal peptide" evidence="2">
    <location>
        <begin position="1"/>
        <end position="24"/>
    </location>
</feature>
<dbReference type="InterPro" id="IPR036610">
    <property type="entry name" value="PEBP-like_sf"/>
</dbReference>